<reference evidence="2 3" key="1">
    <citation type="journal article" date="2020" name="ISME J.">
        <title>Uncovering the hidden diversity of litter-decomposition mechanisms in mushroom-forming fungi.</title>
        <authorList>
            <person name="Floudas D."/>
            <person name="Bentzer J."/>
            <person name="Ahren D."/>
            <person name="Johansson T."/>
            <person name="Persson P."/>
            <person name="Tunlid A."/>
        </authorList>
    </citation>
    <scope>NUCLEOTIDE SEQUENCE [LARGE SCALE GENOMIC DNA]</scope>
    <source>
        <strain evidence="2 3">CBS 175.51</strain>
    </source>
</reference>
<keyword evidence="3" id="KW-1185">Reference proteome</keyword>
<name>A0A8H5C5X3_9AGAR</name>
<feature type="compositionally biased region" description="Basic and acidic residues" evidence="1">
    <location>
        <begin position="191"/>
        <end position="205"/>
    </location>
</feature>
<dbReference type="OrthoDB" id="3077283at2759"/>
<feature type="region of interest" description="Disordered" evidence="1">
    <location>
        <begin position="123"/>
        <end position="161"/>
    </location>
</feature>
<feature type="region of interest" description="Disordered" evidence="1">
    <location>
        <begin position="191"/>
        <end position="290"/>
    </location>
</feature>
<organism evidence="2 3">
    <name type="scientific">Ephemerocybe angulata</name>
    <dbReference type="NCBI Taxonomy" id="980116"/>
    <lineage>
        <taxon>Eukaryota</taxon>
        <taxon>Fungi</taxon>
        <taxon>Dikarya</taxon>
        <taxon>Basidiomycota</taxon>
        <taxon>Agaricomycotina</taxon>
        <taxon>Agaricomycetes</taxon>
        <taxon>Agaricomycetidae</taxon>
        <taxon>Agaricales</taxon>
        <taxon>Agaricineae</taxon>
        <taxon>Psathyrellaceae</taxon>
        <taxon>Ephemerocybe</taxon>
    </lineage>
</organism>
<comment type="caution">
    <text evidence="2">The sequence shown here is derived from an EMBL/GenBank/DDBJ whole genome shotgun (WGS) entry which is preliminary data.</text>
</comment>
<evidence type="ECO:0000313" key="2">
    <source>
        <dbReference type="EMBL" id="KAF5335807.1"/>
    </source>
</evidence>
<gene>
    <name evidence="2" type="ORF">D9611_009632</name>
</gene>
<dbReference type="EMBL" id="JAACJK010000060">
    <property type="protein sequence ID" value="KAF5335807.1"/>
    <property type="molecule type" value="Genomic_DNA"/>
</dbReference>
<feature type="compositionally biased region" description="Low complexity" evidence="1">
    <location>
        <begin position="376"/>
        <end position="387"/>
    </location>
</feature>
<evidence type="ECO:0000256" key="1">
    <source>
        <dbReference type="SAM" id="MobiDB-lite"/>
    </source>
</evidence>
<sequence>MPAFSRPHISSHVTCVKYHPQKQQFTIKVGKEAPVYVTVEEMDAILKAHQEIIRDPHRYAQPSSDALLPPSYIGATTMFNKDTNCRAKFCTRNSVGKMEVPKIPVDSTVLDLSALLTPVPGTHEYGQTQYQPPNDYYQSQPQNEYYPSPGYNGYYSPAPSFQHYQTSEDQADIALLRRAAARSLDLSVTERERNLRRQGESDYHARSRINRNGPYDRAPQRPPLKRGSKSRGSGSGKGKGKEKVPKAPAPTSGPSTPPATDTQQVPITTDPPVPAIPGPALDPAGQPALPTILDFPDGQPPGPFPRGEAITINSASGEALEVNGMNFGAQLETIFRELLDTAEQDKDKQPLHPVTKVPLTADELKALKVTKQPPVASTSRTTRATAAKAGRVIRGPSPDNDGPLIPMSDDDTNLTDHEGDVDYDMDESL</sequence>
<evidence type="ECO:0000313" key="3">
    <source>
        <dbReference type="Proteomes" id="UP000541558"/>
    </source>
</evidence>
<feature type="region of interest" description="Disordered" evidence="1">
    <location>
        <begin position="368"/>
        <end position="429"/>
    </location>
</feature>
<accession>A0A8H5C5X3</accession>
<feature type="compositionally biased region" description="Low complexity" evidence="1">
    <location>
        <begin position="249"/>
        <end position="260"/>
    </location>
</feature>
<protein>
    <submittedName>
        <fullName evidence="2">Uncharacterized protein</fullName>
    </submittedName>
</protein>
<feature type="compositionally biased region" description="Low complexity" evidence="1">
    <location>
        <begin position="145"/>
        <end position="160"/>
    </location>
</feature>
<dbReference type="Proteomes" id="UP000541558">
    <property type="component" value="Unassembled WGS sequence"/>
</dbReference>
<dbReference type="AlphaFoldDB" id="A0A8H5C5X3"/>
<proteinExistence type="predicted"/>
<feature type="compositionally biased region" description="Polar residues" evidence="1">
    <location>
        <begin position="125"/>
        <end position="143"/>
    </location>
</feature>